<feature type="transmembrane region" description="Helical" evidence="1">
    <location>
        <begin position="59"/>
        <end position="80"/>
    </location>
</feature>
<dbReference type="EMBL" id="HBGY01030892">
    <property type="protein sequence ID" value="CAD9608781.1"/>
    <property type="molecule type" value="Transcribed_RNA"/>
</dbReference>
<name>A0A7S2PMQ0_9STRA</name>
<reference evidence="2" key="1">
    <citation type="submission" date="2021-01" db="EMBL/GenBank/DDBJ databases">
        <authorList>
            <person name="Corre E."/>
            <person name="Pelletier E."/>
            <person name="Niang G."/>
            <person name="Scheremetjew M."/>
            <person name="Finn R."/>
            <person name="Kale V."/>
            <person name="Holt S."/>
            <person name="Cochrane G."/>
            <person name="Meng A."/>
            <person name="Brown T."/>
            <person name="Cohen L."/>
        </authorList>
    </citation>
    <scope>NUCLEOTIDE SEQUENCE</scope>
    <source>
        <strain evidence="2">B650</strain>
    </source>
</reference>
<accession>A0A7S2PMQ0</accession>
<organism evidence="2">
    <name type="scientific">Leptocylindrus danicus</name>
    <dbReference type="NCBI Taxonomy" id="163516"/>
    <lineage>
        <taxon>Eukaryota</taxon>
        <taxon>Sar</taxon>
        <taxon>Stramenopiles</taxon>
        <taxon>Ochrophyta</taxon>
        <taxon>Bacillariophyta</taxon>
        <taxon>Coscinodiscophyceae</taxon>
        <taxon>Chaetocerotophycidae</taxon>
        <taxon>Leptocylindrales</taxon>
        <taxon>Leptocylindraceae</taxon>
        <taxon>Leptocylindrus</taxon>
    </lineage>
</organism>
<protein>
    <submittedName>
        <fullName evidence="2">Uncharacterized protein</fullName>
    </submittedName>
</protein>
<feature type="transmembrane region" description="Helical" evidence="1">
    <location>
        <begin position="92"/>
        <end position="116"/>
    </location>
</feature>
<evidence type="ECO:0000256" key="1">
    <source>
        <dbReference type="SAM" id="Phobius"/>
    </source>
</evidence>
<evidence type="ECO:0000313" key="2">
    <source>
        <dbReference type="EMBL" id="CAD9608781.1"/>
    </source>
</evidence>
<keyword evidence="1" id="KW-0472">Membrane</keyword>
<feature type="transmembrane region" description="Helical" evidence="1">
    <location>
        <begin position="128"/>
        <end position="147"/>
    </location>
</feature>
<sequence length="242" mass="26895">MMTCFFPVWILVVGGILDGVICKTQNLLRLLCWVLAFISMAMLVLKLDYGFNYTWQSALTPLAMLLTLAGGSLIYVLYGNQLGYFQLTENQFTAGILYCIAIFMMVCLVAVLSEIIPGMEPDFQTRMFVAILAPLVVALVGLGAWGVSKDEYKRLLLLGGQQSIHPMRLRLEPAGWTCVESRGVALFPMFGEVSYEPLDSKQSTDFEMCVCCACYPSEEKDEDEFRYEYPEVVPGVVGAVPA</sequence>
<proteinExistence type="predicted"/>
<keyword evidence="1" id="KW-0812">Transmembrane</keyword>
<keyword evidence="1" id="KW-1133">Transmembrane helix</keyword>
<feature type="transmembrane region" description="Helical" evidence="1">
    <location>
        <begin position="28"/>
        <end position="47"/>
    </location>
</feature>
<dbReference type="AlphaFoldDB" id="A0A7S2PMQ0"/>
<gene>
    <name evidence="2" type="ORF">LDAN0321_LOCUS19233</name>
</gene>